<keyword evidence="2 3" id="KW-0677">Repeat</keyword>
<feature type="domain" description="Clp R" evidence="5">
    <location>
        <begin position="8"/>
        <end position="174"/>
    </location>
</feature>
<evidence type="ECO:0000256" key="1">
    <source>
        <dbReference type="ARBA" id="ARBA00008675"/>
    </source>
</evidence>
<dbReference type="InterPro" id="IPR004176">
    <property type="entry name" value="Clp_R_N"/>
</dbReference>
<dbReference type="Pfam" id="PF23569">
    <property type="entry name" value="NBD_SMAX1"/>
    <property type="match status" value="1"/>
</dbReference>
<gene>
    <name evidence="6" type="ORF">LSALG_LOCUS35127</name>
</gene>
<evidence type="ECO:0000313" key="6">
    <source>
        <dbReference type="EMBL" id="CAI9296241.1"/>
    </source>
</evidence>
<dbReference type="Gene3D" id="1.10.1780.10">
    <property type="entry name" value="Clp, N-terminal domain"/>
    <property type="match status" value="1"/>
</dbReference>
<dbReference type="Pfam" id="PF02861">
    <property type="entry name" value="Clp_N"/>
    <property type="match status" value="1"/>
</dbReference>
<comment type="similarity">
    <text evidence="1">Belongs to the ClpA/ClpB family.</text>
</comment>
<dbReference type="PANTHER" id="PTHR43572:SF50">
    <property type="entry name" value="P-LOOP CONTAINING NUCLEOSIDE TRIPHOSPHATE HYDROLASE, CLP DOMAIN SUPERFAMILY"/>
    <property type="match status" value="1"/>
</dbReference>
<protein>
    <recommendedName>
        <fullName evidence="5">Clp R domain-containing protein</fullName>
    </recommendedName>
</protein>
<keyword evidence="7" id="KW-1185">Reference proteome</keyword>
<dbReference type="Proteomes" id="UP001177003">
    <property type="component" value="Chromosome 8"/>
</dbReference>
<proteinExistence type="inferred from homology"/>
<accession>A0AA35ZPE7</accession>
<dbReference type="InterPro" id="IPR027417">
    <property type="entry name" value="P-loop_NTPase"/>
</dbReference>
<sequence length="630" mass="70469">MRAERYAVQHTLTTKAATIVKQALGLCRRRGHAHVTPLHVASAMLTSPRGLLRKACFKVNSHPLQCNALELCFNLALNRLATSQSSPIIFSTNQSPHPSLSNALVAAFKRALALQRRGSLENQQQPVLALKVEVEQLTISILDDPSVSRVMREAGFSSTQIKNTIEHGFSMELFSQRPIVYSIQSNQNSKPITQNFQASSSNGSKLTPSVPIEDVMSVIDTMMHTKRKNVIVIRECLVSAYDIVTGVIDKIERGKNIAFPGNLRFVQFVSLPLDSLSHLSMKEVEDKVTELNYLIRSNVERGVVLYVGDIKWVSDYWSKYCEERQKTYYYSPMEQMIMELRRLMCGFRDSGKLWLMGIANSETYMSCKTGHPSLETLWDLVAHTTPVGVLDLNLYLNSRDSPNESKECSINFTKEARSIASCAHNNESVTTTTTTGLSLWLQQHKGKNSRQVVNDQKHVKVGSFCKKWNTSCSSLHKQPHFLNKTFHHSSLSSTTSTSFSSAKSNSKDDDQELISNKRPRSEHGQSYIERFADAVQENDSRVFFMEDVDQVSNQSQMDIKKAIESGTISLTCGTSVHLKDAIVVLTCESFTSVSRPCPPMRQTQNDSASAMLDLNVEAENIGILNSVDTH</sequence>
<organism evidence="6 7">
    <name type="scientific">Lactuca saligna</name>
    <name type="common">Willowleaf lettuce</name>
    <dbReference type="NCBI Taxonomy" id="75948"/>
    <lineage>
        <taxon>Eukaryota</taxon>
        <taxon>Viridiplantae</taxon>
        <taxon>Streptophyta</taxon>
        <taxon>Embryophyta</taxon>
        <taxon>Tracheophyta</taxon>
        <taxon>Spermatophyta</taxon>
        <taxon>Magnoliopsida</taxon>
        <taxon>eudicotyledons</taxon>
        <taxon>Gunneridae</taxon>
        <taxon>Pentapetalae</taxon>
        <taxon>asterids</taxon>
        <taxon>campanulids</taxon>
        <taxon>Asterales</taxon>
        <taxon>Asteraceae</taxon>
        <taxon>Cichorioideae</taxon>
        <taxon>Cichorieae</taxon>
        <taxon>Lactucinae</taxon>
        <taxon>Lactuca</taxon>
    </lineage>
</organism>
<evidence type="ECO:0000256" key="2">
    <source>
        <dbReference type="ARBA" id="ARBA00022737"/>
    </source>
</evidence>
<feature type="region of interest" description="Disordered" evidence="4">
    <location>
        <begin position="494"/>
        <end position="526"/>
    </location>
</feature>
<dbReference type="InterPro" id="IPR036628">
    <property type="entry name" value="Clp_N_dom_sf"/>
</dbReference>
<dbReference type="InterPro" id="IPR058680">
    <property type="entry name" value="NBD_SMAX1-like"/>
</dbReference>
<evidence type="ECO:0000256" key="3">
    <source>
        <dbReference type="PROSITE-ProRule" id="PRU01251"/>
    </source>
</evidence>
<dbReference type="AlphaFoldDB" id="A0AA35ZPE7"/>
<name>A0AA35ZPE7_LACSI</name>
<dbReference type="SUPFAM" id="SSF81923">
    <property type="entry name" value="Double Clp-N motif"/>
    <property type="match status" value="1"/>
</dbReference>
<dbReference type="PANTHER" id="PTHR43572">
    <property type="entry name" value="CHAPERONE PROTEIN CLPD, CHLOROPLASTIC"/>
    <property type="match status" value="1"/>
</dbReference>
<dbReference type="PROSITE" id="PS51903">
    <property type="entry name" value="CLP_R"/>
    <property type="match status" value="1"/>
</dbReference>
<feature type="compositionally biased region" description="Low complexity" evidence="4">
    <location>
        <begin position="494"/>
        <end position="504"/>
    </location>
</feature>
<evidence type="ECO:0000313" key="7">
    <source>
        <dbReference type="Proteomes" id="UP001177003"/>
    </source>
</evidence>
<evidence type="ECO:0000256" key="4">
    <source>
        <dbReference type="SAM" id="MobiDB-lite"/>
    </source>
</evidence>
<reference evidence="6" key="1">
    <citation type="submission" date="2023-04" db="EMBL/GenBank/DDBJ databases">
        <authorList>
            <person name="Vijverberg K."/>
            <person name="Xiong W."/>
            <person name="Schranz E."/>
        </authorList>
    </citation>
    <scope>NUCLEOTIDE SEQUENCE</scope>
</reference>
<evidence type="ECO:0000259" key="5">
    <source>
        <dbReference type="PROSITE" id="PS51903"/>
    </source>
</evidence>
<dbReference type="Gene3D" id="3.40.50.300">
    <property type="entry name" value="P-loop containing nucleotide triphosphate hydrolases"/>
    <property type="match status" value="1"/>
</dbReference>
<dbReference type="InterPro" id="IPR051650">
    <property type="entry name" value="SL_signaling_regulator"/>
</dbReference>
<dbReference type="EMBL" id="OX465084">
    <property type="protein sequence ID" value="CAI9296241.1"/>
    <property type="molecule type" value="Genomic_DNA"/>
</dbReference>